<dbReference type="PANTHER" id="PTHR34997:SF1">
    <property type="entry name" value="PEPTIDOGLYCAN-BINDING LYSIN DOMAIN"/>
    <property type="match status" value="1"/>
</dbReference>
<reference evidence="5" key="1">
    <citation type="submission" date="2022-08" db="EMBL/GenBank/DDBJ databases">
        <authorList>
            <consortium name="DOE Joint Genome Institute"/>
            <person name="Min B."/>
            <person name="Sierra-Patev S."/>
            <person name="Naranjo-Ortiz M."/>
            <person name="Looney B."/>
            <person name="Konkel Z."/>
            <person name="Slot J.C."/>
            <person name="Sakamoto Y."/>
            <person name="Steenwyk J.L."/>
            <person name="Rokas A."/>
            <person name="Carro J."/>
            <person name="Camarero S."/>
            <person name="Ferreira P."/>
            <person name="Molpeceres G."/>
            <person name="Ruiz-duenas F.J."/>
            <person name="Serrano A."/>
            <person name="Henrissat B."/>
            <person name="Drula E."/>
            <person name="Hughes K.W."/>
            <person name="Mata J.L."/>
            <person name="Ishikawa N.K."/>
            <person name="Vargas-Isla R."/>
            <person name="Ushijima S."/>
            <person name="Smith C.A."/>
            <person name="Ahrendt S."/>
            <person name="Andreopoulos W."/>
            <person name="He G."/>
            <person name="LaButti K."/>
            <person name="Lipzen A."/>
            <person name="Ng V."/>
            <person name="Riley R."/>
            <person name="Sandor L."/>
            <person name="Barry K."/>
            <person name="Martinez A.T."/>
            <person name="Xiao Y."/>
            <person name="Gibbons J.G."/>
            <person name="Terashima K."/>
            <person name="Hibbett D.S."/>
            <person name="Grigoriev I.V."/>
        </authorList>
    </citation>
    <scope>NUCLEOTIDE SEQUENCE</scope>
    <source>
        <strain evidence="5">ET3784</strain>
    </source>
</reference>
<evidence type="ECO:0000256" key="2">
    <source>
        <dbReference type="ARBA" id="ARBA00023026"/>
    </source>
</evidence>
<dbReference type="Pfam" id="PF01476">
    <property type="entry name" value="LysM"/>
    <property type="match status" value="2"/>
</dbReference>
<name>A0AA38JBR1_9AGAR</name>
<dbReference type="SUPFAM" id="SSF54106">
    <property type="entry name" value="LysM domain"/>
    <property type="match status" value="2"/>
</dbReference>
<accession>A0AA38JBR1</accession>
<evidence type="ECO:0000313" key="5">
    <source>
        <dbReference type="EMBL" id="KAJ3733792.1"/>
    </source>
</evidence>
<dbReference type="PANTHER" id="PTHR34997">
    <property type="entry name" value="AM15"/>
    <property type="match status" value="1"/>
</dbReference>
<dbReference type="CDD" id="cd00118">
    <property type="entry name" value="LysM"/>
    <property type="match status" value="2"/>
</dbReference>
<dbReference type="InterPro" id="IPR018392">
    <property type="entry name" value="LysM"/>
</dbReference>
<feature type="domain" description="LysM" evidence="4">
    <location>
        <begin position="37"/>
        <end position="83"/>
    </location>
</feature>
<dbReference type="Gene3D" id="3.10.350.10">
    <property type="entry name" value="LysM domain"/>
    <property type="match status" value="2"/>
</dbReference>
<dbReference type="InterPro" id="IPR036779">
    <property type="entry name" value="LysM_dom_sf"/>
</dbReference>
<gene>
    <name evidence="5" type="ORF">DFJ43DRAFT_1152964</name>
</gene>
<keyword evidence="6" id="KW-1185">Reference proteome</keyword>
<dbReference type="PROSITE" id="PS51782">
    <property type="entry name" value="LYSM"/>
    <property type="match status" value="2"/>
</dbReference>
<dbReference type="EMBL" id="JANVFO010000016">
    <property type="protein sequence ID" value="KAJ3733792.1"/>
    <property type="molecule type" value="Genomic_DNA"/>
</dbReference>
<reference evidence="5" key="2">
    <citation type="journal article" date="2023" name="Proc. Natl. Acad. Sci. U.S.A.">
        <title>A global phylogenomic analysis of the shiitake genus Lentinula.</title>
        <authorList>
            <person name="Sierra-Patev S."/>
            <person name="Min B."/>
            <person name="Naranjo-Ortiz M."/>
            <person name="Looney B."/>
            <person name="Konkel Z."/>
            <person name="Slot J.C."/>
            <person name="Sakamoto Y."/>
            <person name="Steenwyk J.L."/>
            <person name="Rokas A."/>
            <person name="Carro J."/>
            <person name="Camarero S."/>
            <person name="Ferreira P."/>
            <person name="Molpeceres G."/>
            <person name="Ruiz-Duenas F.J."/>
            <person name="Serrano A."/>
            <person name="Henrissat B."/>
            <person name="Drula E."/>
            <person name="Hughes K.W."/>
            <person name="Mata J.L."/>
            <person name="Ishikawa N.K."/>
            <person name="Vargas-Isla R."/>
            <person name="Ushijima S."/>
            <person name="Smith C.A."/>
            <person name="Donoghue J."/>
            <person name="Ahrendt S."/>
            <person name="Andreopoulos W."/>
            <person name="He G."/>
            <person name="LaButti K."/>
            <person name="Lipzen A."/>
            <person name="Ng V."/>
            <person name="Riley R."/>
            <person name="Sandor L."/>
            <person name="Barry K."/>
            <person name="Martinez A.T."/>
            <person name="Xiao Y."/>
            <person name="Gibbons J.G."/>
            <person name="Terashima K."/>
            <person name="Grigoriev I.V."/>
            <person name="Hibbett D."/>
        </authorList>
    </citation>
    <scope>NUCLEOTIDE SEQUENCE</scope>
    <source>
        <strain evidence="5">ET3784</strain>
    </source>
</reference>
<comment type="caution">
    <text evidence="5">The sequence shown here is derived from an EMBL/GenBank/DDBJ whole genome shotgun (WGS) entry which is preliminary data.</text>
</comment>
<protein>
    <recommendedName>
        <fullName evidence="4">LysM domain-containing protein</fullName>
    </recommendedName>
</protein>
<keyword evidence="1" id="KW-0147">Chitin-binding</keyword>
<dbReference type="Proteomes" id="UP001176059">
    <property type="component" value="Unassembled WGS sequence"/>
</dbReference>
<feature type="domain" description="LysM" evidence="4">
    <location>
        <begin position="97"/>
        <end position="143"/>
    </location>
</feature>
<evidence type="ECO:0000256" key="3">
    <source>
        <dbReference type="SAM" id="SignalP"/>
    </source>
</evidence>
<dbReference type="AlphaFoldDB" id="A0AA38JBR1"/>
<keyword evidence="2" id="KW-0843">Virulence</keyword>
<dbReference type="SMART" id="SM00257">
    <property type="entry name" value="LysM"/>
    <property type="match status" value="2"/>
</dbReference>
<proteinExistence type="predicted"/>
<organism evidence="5 6">
    <name type="scientific">Lentinula guzmanii</name>
    <dbReference type="NCBI Taxonomy" id="2804957"/>
    <lineage>
        <taxon>Eukaryota</taxon>
        <taxon>Fungi</taxon>
        <taxon>Dikarya</taxon>
        <taxon>Basidiomycota</taxon>
        <taxon>Agaricomycotina</taxon>
        <taxon>Agaricomycetes</taxon>
        <taxon>Agaricomycetidae</taxon>
        <taxon>Agaricales</taxon>
        <taxon>Marasmiineae</taxon>
        <taxon>Omphalotaceae</taxon>
        <taxon>Lentinula</taxon>
    </lineage>
</organism>
<evidence type="ECO:0000313" key="6">
    <source>
        <dbReference type="Proteomes" id="UP001176059"/>
    </source>
</evidence>
<sequence>MFARLSLFAVVTALGVIGANSFAVPRANIYSRATCQATYTVVSGDTCNKIASEFGVTTPALEAANPTIDANCDNLFIGEILCIPGTPPPPPPPTCVAEYTVKADDVCYSIAYQFDITVAQLEAANPGIDPLCDNLQINQILCIP</sequence>
<evidence type="ECO:0000259" key="4">
    <source>
        <dbReference type="PROSITE" id="PS51782"/>
    </source>
</evidence>
<evidence type="ECO:0000256" key="1">
    <source>
        <dbReference type="ARBA" id="ARBA00022669"/>
    </source>
</evidence>
<feature type="chain" id="PRO_5041303932" description="LysM domain-containing protein" evidence="3">
    <location>
        <begin position="22"/>
        <end position="144"/>
    </location>
</feature>
<feature type="signal peptide" evidence="3">
    <location>
        <begin position="1"/>
        <end position="21"/>
    </location>
</feature>
<dbReference type="GO" id="GO:0008061">
    <property type="term" value="F:chitin binding"/>
    <property type="evidence" value="ECO:0007669"/>
    <property type="project" value="UniProtKB-KW"/>
</dbReference>
<dbReference type="InterPro" id="IPR052210">
    <property type="entry name" value="LysM1-like"/>
</dbReference>
<keyword evidence="3" id="KW-0732">Signal</keyword>